<dbReference type="InParanoid" id="A0A0H2SR54"/>
<organism evidence="1 2">
    <name type="scientific">Schizopora paradoxa</name>
    <dbReference type="NCBI Taxonomy" id="27342"/>
    <lineage>
        <taxon>Eukaryota</taxon>
        <taxon>Fungi</taxon>
        <taxon>Dikarya</taxon>
        <taxon>Basidiomycota</taxon>
        <taxon>Agaricomycotina</taxon>
        <taxon>Agaricomycetes</taxon>
        <taxon>Hymenochaetales</taxon>
        <taxon>Schizoporaceae</taxon>
        <taxon>Schizopora</taxon>
    </lineage>
</organism>
<keyword evidence="2" id="KW-1185">Reference proteome</keyword>
<evidence type="ECO:0000313" key="2">
    <source>
        <dbReference type="Proteomes" id="UP000053477"/>
    </source>
</evidence>
<proteinExistence type="predicted"/>
<dbReference type="Proteomes" id="UP000053477">
    <property type="component" value="Unassembled WGS sequence"/>
</dbReference>
<accession>A0A0H2SR54</accession>
<dbReference type="OrthoDB" id="3256525at2759"/>
<gene>
    <name evidence="1" type="ORF">SCHPADRAFT_924453</name>
</gene>
<dbReference type="SUPFAM" id="SSF52047">
    <property type="entry name" value="RNI-like"/>
    <property type="match status" value="1"/>
</dbReference>
<dbReference type="EMBL" id="KQ085886">
    <property type="protein sequence ID" value="KLO19546.1"/>
    <property type="molecule type" value="Genomic_DNA"/>
</dbReference>
<sequence length="429" mass="49531">MAVLPDELWQIVFYRATDNPARREWEQDGPLELQPFETFREDADRESANEALGMKACISVVCSRWRRLSSKFLFEDIRIRHGSFALARKLEERINPTSNITFGEYARRIIIPVDTSGVWHKTLEVNARRILAACQNTLILARRYESFRTRFPRSRNSRKTAIDDVQMPKLRRVDWNNSPAHHQRRDKHGLPTFVWEAPSLEILSVSDFMVESRRRSLFGMEFPWCPSGKVNALSPTSLTSIHTLRLDCWVDHDTLVEILGKENRLPSLRRIVINVSQGAAFSLFSRCIAIQGAQLQVVEIANREPIWIRSLWKDVLVSCPNIQSFDLDIAHFTVEKDSVPNGSLKEIKLFMRKEDFPNRNVHAPLSVNREAAIYNKLMSIIKDTALFPQLNRIELHGTGWTSVYKESLKDLEEAAEKRNLLLSLEPIDV</sequence>
<evidence type="ECO:0000313" key="1">
    <source>
        <dbReference type="EMBL" id="KLO19546.1"/>
    </source>
</evidence>
<name>A0A0H2SR54_9AGAM</name>
<dbReference type="AlphaFoldDB" id="A0A0H2SR54"/>
<reference evidence="1 2" key="1">
    <citation type="submission" date="2015-04" db="EMBL/GenBank/DDBJ databases">
        <title>Complete genome sequence of Schizopora paradoxa KUC8140, a cosmopolitan wood degrader in East Asia.</title>
        <authorList>
            <consortium name="DOE Joint Genome Institute"/>
            <person name="Min B."/>
            <person name="Park H."/>
            <person name="Jang Y."/>
            <person name="Kim J.-J."/>
            <person name="Kim K.H."/>
            <person name="Pangilinan J."/>
            <person name="Lipzen A."/>
            <person name="Riley R."/>
            <person name="Grigoriev I.V."/>
            <person name="Spatafora J.W."/>
            <person name="Choi I.-G."/>
        </authorList>
    </citation>
    <scope>NUCLEOTIDE SEQUENCE [LARGE SCALE GENOMIC DNA]</scope>
    <source>
        <strain evidence="1 2">KUC8140</strain>
    </source>
</reference>
<evidence type="ECO:0008006" key="3">
    <source>
        <dbReference type="Google" id="ProtNLM"/>
    </source>
</evidence>
<protein>
    <recommendedName>
        <fullName evidence="3">F-box domain-containing protein</fullName>
    </recommendedName>
</protein>